<dbReference type="KEGG" id="bdw:94337275"/>
<keyword evidence="1" id="KW-0371">Homeobox</keyword>
<evidence type="ECO:0000313" key="1">
    <source>
        <dbReference type="EMBL" id="KAK2195305.1"/>
    </source>
</evidence>
<protein>
    <submittedName>
        <fullName evidence="1">Homeobox-like domain superfamily</fullName>
    </submittedName>
</protein>
<dbReference type="AlphaFoldDB" id="A0AAD9PI67"/>
<dbReference type="InterPro" id="IPR009057">
    <property type="entry name" value="Homeodomain-like_sf"/>
</dbReference>
<dbReference type="Proteomes" id="UP001214638">
    <property type="component" value="Unassembled WGS sequence"/>
</dbReference>
<accession>A0AAD9PI67</accession>
<reference evidence="1" key="1">
    <citation type="journal article" date="2023" name="Nat. Microbiol.">
        <title>Babesia duncani multi-omics identifies virulence factors and drug targets.</title>
        <authorList>
            <person name="Singh P."/>
            <person name="Lonardi S."/>
            <person name="Liang Q."/>
            <person name="Vydyam P."/>
            <person name="Khabirova E."/>
            <person name="Fang T."/>
            <person name="Gihaz S."/>
            <person name="Thekkiniath J."/>
            <person name="Munshi M."/>
            <person name="Abel S."/>
            <person name="Ciampossin L."/>
            <person name="Batugedara G."/>
            <person name="Gupta M."/>
            <person name="Lu X.M."/>
            <person name="Lenz T."/>
            <person name="Chakravarty S."/>
            <person name="Cornillot E."/>
            <person name="Hu Y."/>
            <person name="Ma W."/>
            <person name="Gonzalez L.M."/>
            <person name="Sanchez S."/>
            <person name="Estrada K."/>
            <person name="Sanchez-Flores A."/>
            <person name="Montero E."/>
            <person name="Harb O.S."/>
            <person name="Le Roch K.G."/>
            <person name="Mamoun C.B."/>
        </authorList>
    </citation>
    <scope>NUCLEOTIDE SEQUENCE</scope>
    <source>
        <strain evidence="1">WA1</strain>
    </source>
</reference>
<comment type="caution">
    <text evidence="1">The sequence shown here is derived from an EMBL/GenBank/DDBJ whole genome shotgun (WGS) entry which is preliminary data.</text>
</comment>
<dbReference type="RefSeq" id="XP_067802148.1">
    <property type="nucleotide sequence ID" value="XM_067947997.1"/>
</dbReference>
<name>A0AAD9PI67_9APIC</name>
<organism evidence="1 2">
    <name type="scientific">Babesia duncani</name>
    <dbReference type="NCBI Taxonomy" id="323732"/>
    <lineage>
        <taxon>Eukaryota</taxon>
        <taxon>Sar</taxon>
        <taxon>Alveolata</taxon>
        <taxon>Apicomplexa</taxon>
        <taxon>Aconoidasida</taxon>
        <taxon>Piroplasmida</taxon>
        <taxon>Babesiidae</taxon>
        <taxon>Babesia</taxon>
    </lineage>
</organism>
<keyword evidence="2" id="KW-1185">Reference proteome</keyword>
<evidence type="ECO:0000313" key="2">
    <source>
        <dbReference type="Proteomes" id="UP001214638"/>
    </source>
</evidence>
<dbReference type="GeneID" id="94337275"/>
<gene>
    <name evidence="1" type="ORF">BdWA1_002978</name>
</gene>
<keyword evidence="1" id="KW-0238">DNA-binding</keyword>
<dbReference type="GO" id="GO:0003677">
    <property type="term" value="F:DNA binding"/>
    <property type="evidence" value="ECO:0007669"/>
    <property type="project" value="UniProtKB-KW"/>
</dbReference>
<dbReference type="SUPFAM" id="SSF46689">
    <property type="entry name" value="Homeodomain-like"/>
    <property type="match status" value="1"/>
</dbReference>
<dbReference type="EMBL" id="JALLKP010000004">
    <property type="protein sequence ID" value="KAK2195305.1"/>
    <property type="molecule type" value="Genomic_DNA"/>
</dbReference>
<sequence length="295" mass="34729">MALPKPCLRGIIGRLTNDSWKLQLRCNGFKTTTLRLLYTSRVLRDDTSTEDLGPPIKRPLKYLDMKTFRKFLKQQKTFDIEAEKRAIAKAHAKEPPEGIDAIAGSFDSWNHFISSTIEELCANTTITSKQRRIIYKHIWFALIMYDNFQAPPLENEGKVWDEEADAELMKWAEYYDVEFGDPWIYISNKMQRTIEDVQNRFIEIYLIPKYRKDRCELAITKAFKPLLMNRYFKMDPPYLYIIPSKENFPLTDIYKEPPDNSTRGSNKAVEPHQVFSNAFLKYRRPECFANDDSKH</sequence>
<proteinExistence type="predicted"/>